<protein>
    <submittedName>
        <fullName evidence="1">Uncharacterized protein</fullName>
    </submittedName>
</protein>
<proteinExistence type="predicted"/>
<evidence type="ECO:0000313" key="1">
    <source>
        <dbReference type="EMBL" id="BES88129.1"/>
    </source>
</evidence>
<evidence type="ECO:0000313" key="2">
    <source>
        <dbReference type="Proteomes" id="UP001307889"/>
    </source>
</evidence>
<keyword evidence="2" id="KW-1185">Reference proteome</keyword>
<gene>
    <name evidence="1" type="ORF">NTJ_00935</name>
</gene>
<dbReference type="Proteomes" id="UP001307889">
    <property type="component" value="Chromosome 1"/>
</dbReference>
<reference evidence="1 2" key="1">
    <citation type="submission" date="2023-09" db="EMBL/GenBank/DDBJ databases">
        <title>Nesidiocoris tenuis whole genome shotgun sequence.</title>
        <authorList>
            <person name="Shibata T."/>
            <person name="Shimoda M."/>
            <person name="Kobayashi T."/>
            <person name="Uehara T."/>
        </authorList>
    </citation>
    <scope>NUCLEOTIDE SEQUENCE [LARGE SCALE GENOMIC DNA]</scope>
    <source>
        <strain evidence="1 2">Japan</strain>
    </source>
</reference>
<organism evidence="1 2">
    <name type="scientific">Nesidiocoris tenuis</name>
    <dbReference type="NCBI Taxonomy" id="355587"/>
    <lineage>
        <taxon>Eukaryota</taxon>
        <taxon>Metazoa</taxon>
        <taxon>Ecdysozoa</taxon>
        <taxon>Arthropoda</taxon>
        <taxon>Hexapoda</taxon>
        <taxon>Insecta</taxon>
        <taxon>Pterygota</taxon>
        <taxon>Neoptera</taxon>
        <taxon>Paraneoptera</taxon>
        <taxon>Hemiptera</taxon>
        <taxon>Heteroptera</taxon>
        <taxon>Panheteroptera</taxon>
        <taxon>Cimicomorpha</taxon>
        <taxon>Miridae</taxon>
        <taxon>Dicyphina</taxon>
        <taxon>Nesidiocoris</taxon>
    </lineage>
</organism>
<accession>A0ABN7AA08</accession>
<sequence>MESNKVDPPGVRRKAEQSVLVLFELLLSLCDRLTISFSISDNKALSLSIFGLVVYRELFKHDRTWGEGLGSDESSASRSRYSGAITLSQLVS</sequence>
<dbReference type="EMBL" id="AP028909">
    <property type="protein sequence ID" value="BES88129.1"/>
    <property type="molecule type" value="Genomic_DNA"/>
</dbReference>
<name>A0ABN7AA08_9HEMI</name>